<accession>A0ABR2GK96</accession>
<keyword evidence="12" id="KW-1185">Reference proteome</keyword>
<dbReference type="InterPro" id="IPR012337">
    <property type="entry name" value="RNaseH-like_sf"/>
</dbReference>
<dbReference type="Pfam" id="PF03175">
    <property type="entry name" value="DNA_pol_B_2"/>
    <property type="match status" value="1"/>
</dbReference>
<protein>
    <recommendedName>
        <fullName evidence="2">DNA-directed DNA polymerase</fullName>
        <ecNumber evidence="2">2.7.7.7</ecNumber>
    </recommendedName>
</protein>
<dbReference type="PANTHER" id="PTHR48144:SF2">
    <property type="entry name" value="DNA-DIRECTED DNA POLYMERASE"/>
    <property type="match status" value="1"/>
</dbReference>
<comment type="catalytic activity">
    <reaction evidence="8">
        <text>DNA(n) + a 2'-deoxyribonucleoside 5'-triphosphate = DNA(n+1) + diphosphate</text>
        <dbReference type="Rhea" id="RHEA:22508"/>
        <dbReference type="Rhea" id="RHEA-COMP:17339"/>
        <dbReference type="Rhea" id="RHEA-COMP:17340"/>
        <dbReference type="ChEBI" id="CHEBI:33019"/>
        <dbReference type="ChEBI" id="CHEBI:61560"/>
        <dbReference type="ChEBI" id="CHEBI:173112"/>
        <dbReference type="EC" id="2.7.7.7"/>
    </reaction>
</comment>
<evidence type="ECO:0000259" key="9">
    <source>
        <dbReference type="Pfam" id="PF03175"/>
    </source>
</evidence>
<dbReference type="EC" id="2.7.7.7" evidence="2"/>
<keyword evidence="6" id="KW-0239">DNA-directed DNA polymerase</keyword>
<evidence type="ECO:0000256" key="7">
    <source>
        <dbReference type="ARBA" id="ARBA00023125"/>
    </source>
</evidence>
<dbReference type="PRINTS" id="PR00106">
    <property type="entry name" value="DNAPOLB"/>
</dbReference>
<proteinExistence type="inferred from homology"/>
<dbReference type="InterPro" id="IPR006172">
    <property type="entry name" value="DNA-dir_DNA_pol_B"/>
</dbReference>
<organism evidence="10 12">
    <name type="scientific">Tritrichomonas musculus</name>
    <dbReference type="NCBI Taxonomy" id="1915356"/>
    <lineage>
        <taxon>Eukaryota</taxon>
        <taxon>Metamonada</taxon>
        <taxon>Parabasalia</taxon>
        <taxon>Tritrichomonadida</taxon>
        <taxon>Tritrichomonadidae</taxon>
        <taxon>Tritrichomonas</taxon>
    </lineage>
</organism>
<evidence type="ECO:0000256" key="2">
    <source>
        <dbReference type="ARBA" id="ARBA00012417"/>
    </source>
</evidence>
<comment type="similarity">
    <text evidence="1">Belongs to the DNA polymerase type-B family.</text>
</comment>
<sequence length="1051" mass="124581">MSYLFDISVDLYSTAKTEARKEYKQRIKEVKNKTKFKKYLREFMSKANKEISFDIDIGDDEDKRLAFTETLRHLHKNNKKGVVVKSESLDGEQYKWFTLSQERKIDSTIGHISGTIDLNYDCSDNNPFIGNSFIPSKYQLLFVHNRKKGRKTTFAVDKQDNKGQLYEEEIEIDEDYRDNHEGGFFPYINLSDLDLTQYQIFKTIDKKNYKDNCLVYACIQSKVFTENEINHMRFMIKTRLVPNNMIYELAKHFKCHFIVRRIEEKYDTKHQQQIKIDTRKKEWAKDFNRTVDLLLYKNHYMINKPLNNVNLMTILRKLFKENKFRDIKNCEMNILATNEYNSHLNDYVDLDYDPDLCTKLIDSSETKKEREWSKIYYSDFETDTTVSPHKPYLNITIYRTKELIHKMIFDGPNISDRLLKSLENNSLTYFHNLKYDACFFINTIGWDVQITERNGTILQIVMTKYKEIKAKDKSTINVIEKRLTFRNSYSLIPAALSSFAKMFQLSTHKEIMTYRIYTEKNIKRQYVSALEFQLQYYLENKDKLKFKQIKEDWKQLINNAKACGAYDDMKIDIMKYAIYYCKLDCIVLMKGVEKFNRDLIEVFKQTNTDVPNVHNFISISSIGYYYAFKFGCFDKCYQLSSKPQNFIQRCVNGGRTMTANNEKQYIEDRIQDFDAVSLYPSAMSIMPGIAQGLPKIIPSLINTEKLLKYDQFFIEINITKIKCKSDKPYKFGQIFSKDKQGSKKYNNNPINNYYIDKRAFLDLIEFYEFDYEFIRGYYFDEGFNNKINIFIEKLFNLRKRYKEDKNPLEQTIKLLLNSIYGKSILKATTTETKCIPKNNAIKYIWKHYNYITEVIENKEINNIYVKRLKPINSHFNLPQFGATVLSYSKHIMNKVISTAEQNNIDIYYTDCDSLHLKEIDVSKIAQIFKQKYGKELIGTNMTQFHCDFDSFDGSVGSVYSRKLIALGKKSYLDILVDEHGNEGYHIRCKGIPKQCILNQCKRMNITVEELYERMYKGEEIVFNLLDGSNCFRKSSSYQQINIPHFERKIKF</sequence>
<dbReference type="Gene3D" id="3.30.420.10">
    <property type="entry name" value="Ribonuclease H-like superfamily/Ribonuclease H"/>
    <property type="match status" value="1"/>
</dbReference>
<dbReference type="EMBL" id="JAPFFF010000519">
    <property type="protein sequence ID" value="KAK8834091.1"/>
    <property type="molecule type" value="Genomic_DNA"/>
</dbReference>
<evidence type="ECO:0000256" key="4">
    <source>
        <dbReference type="ARBA" id="ARBA00022695"/>
    </source>
</evidence>
<dbReference type="Proteomes" id="UP001470230">
    <property type="component" value="Unassembled WGS sequence"/>
</dbReference>
<feature type="domain" description="DNA-directed DNA polymerase family B mitochondria/virus" evidence="9">
    <location>
        <begin position="424"/>
        <end position="900"/>
    </location>
</feature>
<reference evidence="10 12" key="1">
    <citation type="submission" date="2024-04" db="EMBL/GenBank/DDBJ databases">
        <title>Tritrichomonas musculus Genome.</title>
        <authorList>
            <person name="Alves-Ferreira E."/>
            <person name="Grigg M."/>
            <person name="Lorenzi H."/>
            <person name="Galac M."/>
        </authorList>
    </citation>
    <scope>NUCLEOTIDE SEQUENCE [LARGE SCALE GENOMIC DNA]</scope>
    <source>
        <strain evidence="10 12">EAF2021</strain>
    </source>
</reference>
<evidence type="ECO:0000256" key="3">
    <source>
        <dbReference type="ARBA" id="ARBA00022679"/>
    </source>
</evidence>
<dbReference type="PANTHER" id="PTHR48144">
    <property type="entry name" value="DNA-DIRECTED DNA POLYMERASE"/>
    <property type="match status" value="1"/>
</dbReference>
<dbReference type="InterPro" id="IPR023211">
    <property type="entry name" value="DNA_pol_palm_dom_sf"/>
</dbReference>
<evidence type="ECO:0000256" key="6">
    <source>
        <dbReference type="ARBA" id="ARBA00022932"/>
    </source>
</evidence>
<dbReference type="EMBL" id="JAPFFF010000029">
    <property type="protein sequence ID" value="KAK8846171.1"/>
    <property type="molecule type" value="Genomic_DNA"/>
</dbReference>
<dbReference type="SUPFAM" id="SSF53098">
    <property type="entry name" value="Ribonuclease H-like"/>
    <property type="match status" value="1"/>
</dbReference>
<evidence type="ECO:0000313" key="11">
    <source>
        <dbReference type="EMBL" id="KAK8846171.1"/>
    </source>
</evidence>
<dbReference type="Gene3D" id="3.90.1600.10">
    <property type="entry name" value="Palm domain of DNA polymerase"/>
    <property type="match status" value="1"/>
</dbReference>
<keyword evidence="4" id="KW-0548">Nucleotidyltransferase</keyword>
<dbReference type="InterPro" id="IPR004868">
    <property type="entry name" value="DNA-dir_DNA_pol_B_mt/vir"/>
</dbReference>
<keyword evidence="3" id="KW-0808">Transferase</keyword>
<gene>
    <name evidence="11" type="ORF">M9Y10_020177</name>
    <name evidence="10" type="ORF">M9Y10_036589</name>
</gene>
<dbReference type="InterPro" id="IPR036397">
    <property type="entry name" value="RNaseH_sf"/>
</dbReference>
<comment type="caution">
    <text evidence="10">The sequence shown here is derived from an EMBL/GenBank/DDBJ whole genome shotgun (WGS) entry which is preliminary data.</text>
</comment>
<evidence type="ECO:0000313" key="10">
    <source>
        <dbReference type="EMBL" id="KAK8834091.1"/>
    </source>
</evidence>
<dbReference type="SUPFAM" id="SSF56672">
    <property type="entry name" value="DNA/RNA polymerases"/>
    <property type="match status" value="1"/>
</dbReference>
<name>A0ABR2GK96_9EUKA</name>
<evidence type="ECO:0000256" key="1">
    <source>
        <dbReference type="ARBA" id="ARBA00005755"/>
    </source>
</evidence>
<evidence type="ECO:0000313" key="12">
    <source>
        <dbReference type="Proteomes" id="UP001470230"/>
    </source>
</evidence>
<dbReference type="InterPro" id="IPR043502">
    <property type="entry name" value="DNA/RNA_pol_sf"/>
</dbReference>
<keyword evidence="5" id="KW-0235">DNA replication</keyword>
<keyword evidence="7" id="KW-0238">DNA-binding</keyword>
<evidence type="ECO:0000256" key="5">
    <source>
        <dbReference type="ARBA" id="ARBA00022705"/>
    </source>
</evidence>
<evidence type="ECO:0000256" key="8">
    <source>
        <dbReference type="ARBA" id="ARBA00049244"/>
    </source>
</evidence>